<evidence type="ECO:0000313" key="2">
    <source>
        <dbReference type="Proteomes" id="UP000430670"/>
    </source>
</evidence>
<dbReference type="EMBL" id="WNKU01000049">
    <property type="protein sequence ID" value="MTV50962.1"/>
    <property type="molecule type" value="Genomic_DNA"/>
</dbReference>
<gene>
    <name evidence="1" type="ORF">GJ688_18765</name>
</gene>
<reference evidence="1 2" key="1">
    <citation type="submission" date="2019-11" db="EMBL/GenBank/DDBJ databases">
        <title>Whole-genome sequence of a the green, strictly anaerobic photosynthetic bacterium Heliobacillus mobilis DSM 6151.</title>
        <authorList>
            <person name="Kyndt J.A."/>
            <person name="Meyer T.E."/>
        </authorList>
    </citation>
    <scope>NUCLEOTIDE SEQUENCE [LARGE SCALE GENOMIC DNA]</scope>
    <source>
        <strain evidence="1 2">DSM 6151</strain>
    </source>
</reference>
<name>A0A6I3SRG1_HELMO</name>
<dbReference type="AlphaFoldDB" id="A0A6I3SRG1"/>
<dbReference type="RefSeq" id="WP_155478044.1">
    <property type="nucleotide sequence ID" value="NZ_WNKU01000049.1"/>
</dbReference>
<evidence type="ECO:0000313" key="1">
    <source>
        <dbReference type="EMBL" id="MTV50962.1"/>
    </source>
</evidence>
<proteinExistence type="predicted"/>
<sequence length="71" mass="8743">MKEEMEKILKQIYFKRHQARRLLVTRRNNEAIHLSREIDELLNEFYCLKQIESSSYKRYERSNPALIGNWN</sequence>
<protein>
    <recommendedName>
        <fullName evidence="3">Spo0E like sporulation regulatory protein</fullName>
    </recommendedName>
</protein>
<keyword evidence="2" id="KW-1185">Reference proteome</keyword>
<evidence type="ECO:0008006" key="3">
    <source>
        <dbReference type="Google" id="ProtNLM"/>
    </source>
</evidence>
<dbReference type="InterPro" id="IPR037208">
    <property type="entry name" value="Spo0E-like_sf"/>
</dbReference>
<dbReference type="Proteomes" id="UP000430670">
    <property type="component" value="Unassembled WGS sequence"/>
</dbReference>
<comment type="caution">
    <text evidence="1">The sequence shown here is derived from an EMBL/GenBank/DDBJ whole genome shotgun (WGS) entry which is preliminary data.</text>
</comment>
<accession>A0A6I3SRG1</accession>
<organism evidence="1 2">
    <name type="scientific">Heliobacterium mobile</name>
    <name type="common">Heliobacillus mobilis</name>
    <dbReference type="NCBI Taxonomy" id="28064"/>
    <lineage>
        <taxon>Bacteria</taxon>
        <taxon>Bacillati</taxon>
        <taxon>Bacillota</taxon>
        <taxon>Clostridia</taxon>
        <taxon>Eubacteriales</taxon>
        <taxon>Heliobacteriaceae</taxon>
        <taxon>Heliobacterium</taxon>
    </lineage>
</organism>
<dbReference type="OrthoDB" id="2972613at2"/>
<dbReference type="SUPFAM" id="SSF140500">
    <property type="entry name" value="BAS1536-like"/>
    <property type="match status" value="1"/>
</dbReference>
<dbReference type="GO" id="GO:0043937">
    <property type="term" value="P:regulation of sporulation"/>
    <property type="evidence" value="ECO:0007669"/>
    <property type="project" value="InterPro"/>
</dbReference>